<evidence type="ECO:0000256" key="1">
    <source>
        <dbReference type="SAM" id="MobiDB-lite"/>
    </source>
</evidence>
<dbReference type="Proteomes" id="UP001385951">
    <property type="component" value="Unassembled WGS sequence"/>
</dbReference>
<dbReference type="InterPro" id="IPR027450">
    <property type="entry name" value="AlkB-like"/>
</dbReference>
<evidence type="ECO:0000313" key="3">
    <source>
        <dbReference type="EMBL" id="KAK7682135.1"/>
    </source>
</evidence>
<reference evidence="3 4" key="1">
    <citation type="submission" date="2022-09" db="EMBL/GenBank/DDBJ databases">
        <authorList>
            <person name="Palmer J.M."/>
        </authorList>
    </citation>
    <scope>NUCLEOTIDE SEQUENCE [LARGE SCALE GENOMIC DNA]</scope>
    <source>
        <strain evidence="3 4">DSM 7382</strain>
    </source>
</reference>
<feature type="region of interest" description="Disordered" evidence="1">
    <location>
        <begin position="1"/>
        <end position="35"/>
    </location>
</feature>
<evidence type="ECO:0000313" key="4">
    <source>
        <dbReference type="Proteomes" id="UP001385951"/>
    </source>
</evidence>
<evidence type="ECO:0000259" key="2">
    <source>
        <dbReference type="PROSITE" id="PS51471"/>
    </source>
</evidence>
<accession>A0AAW0FZF8</accession>
<comment type="caution">
    <text evidence="3">The sequence shown here is derived from an EMBL/GenBank/DDBJ whole genome shotgun (WGS) entry which is preliminary data.</text>
</comment>
<dbReference type="Gene3D" id="2.60.120.590">
    <property type="entry name" value="Alpha-ketoglutarate-dependent dioxygenase AlkB-like"/>
    <property type="match status" value="1"/>
</dbReference>
<dbReference type="InterPro" id="IPR032854">
    <property type="entry name" value="ALKBH3"/>
</dbReference>
<dbReference type="InterPro" id="IPR037151">
    <property type="entry name" value="AlkB-like_sf"/>
</dbReference>
<dbReference type="InterPro" id="IPR005123">
    <property type="entry name" value="Oxoglu/Fe-dep_dioxygenase_dom"/>
</dbReference>
<dbReference type="GO" id="GO:0051213">
    <property type="term" value="F:dioxygenase activity"/>
    <property type="evidence" value="ECO:0007669"/>
    <property type="project" value="InterPro"/>
</dbReference>
<protein>
    <recommendedName>
        <fullName evidence="2">Fe2OG dioxygenase domain-containing protein</fullName>
    </recommendedName>
</protein>
<feature type="compositionally biased region" description="Polar residues" evidence="1">
    <location>
        <begin position="1"/>
        <end position="16"/>
    </location>
</feature>
<dbReference type="AlphaFoldDB" id="A0AAW0FZF8"/>
<dbReference type="PANTHER" id="PTHR31212">
    <property type="entry name" value="ALPHA-KETOGLUTARATE-DEPENDENT DIOXYGENASE ALKB HOMOLOG 3"/>
    <property type="match status" value="1"/>
</dbReference>
<keyword evidence="4" id="KW-1185">Reference proteome</keyword>
<dbReference type="EMBL" id="JASBNA010000037">
    <property type="protein sequence ID" value="KAK7682135.1"/>
    <property type="molecule type" value="Genomic_DNA"/>
</dbReference>
<name>A0AAW0FZF8_9APHY</name>
<dbReference type="SUPFAM" id="SSF51197">
    <property type="entry name" value="Clavaminate synthase-like"/>
    <property type="match status" value="1"/>
</dbReference>
<dbReference type="GO" id="GO:0006307">
    <property type="term" value="P:DNA alkylation repair"/>
    <property type="evidence" value="ECO:0007669"/>
    <property type="project" value="InterPro"/>
</dbReference>
<dbReference type="Pfam" id="PF13532">
    <property type="entry name" value="2OG-FeII_Oxy_2"/>
    <property type="match status" value="1"/>
</dbReference>
<gene>
    <name evidence="3" type="ORF">QCA50_014721</name>
</gene>
<proteinExistence type="predicted"/>
<feature type="region of interest" description="Disordered" evidence="1">
    <location>
        <begin position="176"/>
        <end position="196"/>
    </location>
</feature>
<dbReference type="PROSITE" id="PS51471">
    <property type="entry name" value="FE2OG_OXY"/>
    <property type="match status" value="1"/>
</dbReference>
<sequence>MSQTSVHSSPPNVSSTGKRRNAANSWDRKLPMLGPGDRIAEGDTELVLDILPPDLASVAFEKLRNEVQWNVMHHRGGEVPRLVAVQGEVEPDGSHPIYRHPADSSPPTLPFTPTISLIRDHVSKALKQPLNHVLIQHYRTGADYISEHSDKTIDVVRGSKIVNISLGAERKMTLRTKKDALPAHSAGDDGEDETKRATQRVPLPHNSMFAMGLETNAKWTHSIRADKRHIMSKSPSEQFNNGERISLTFRHIGTFLAPIEGDSKWKIWGQGAKAKTKEEAHEVICGGPEGEALIDAFGKENRQSEFEWDQVYGEGSDVLHFIQEGQGEEIQENQ</sequence>
<dbReference type="PANTHER" id="PTHR31212:SF5">
    <property type="entry name" value="ISOCHORISMATASE FAMILY PROTEIN FAMILY (AFU_ORTHOLOGUE AFUA_3G14500)"/>
    <property type="match status" value="1"/>
</dbReference>
<feature type="domain" description="Fe2OG dioxygenase" evidence="2">
    <location>
        <begin position="129"/>
        <end position="253"/>
    </location>
</feature>
<organism evidence="3 4">
    <name type="scientific">Cerrena zonata</name>
    <dbReference type="NCBI Taxonomy" id="2478898"/>
    <lineage>
        <taxon>Eukaryota</taxon>
        <taxon>Fungi</taxon>
        <taxon>Dikarya</taxon>
        <taxon>Basidiomycota</taxon>
        <taxon>Agaricomycotina</taxon>
        <taxon>Agaricomycetes</taxon>
        <taxon>Polyporales</taxon>
        <taxon>Cerrenaceae</taxon>
        <taxon>Cerrena</taxon>
    </lineage>
</organism>